<dbReference type="Gene3D" id="3.90.1640.10">
    <property type="entry name" value="inorganic pyrophosphatase (n-terminal core)"/>
    <property type="match status" value="1"/>
</dbReference>
<evidence type="ECO:0000313" key="3">
    <source>
        <dbReference type="EMBL" id="QNO18053.1"/>
    </source>
</evidence>
<gene>
    <name evidence="3" type="ORF">H6X83_14250</name>
</gene>
<evidence type="ECO:0000259" key="2">
    <source>
        <dbReference type="Pfam" id="PF02272"/>
    </source>
</evidence>
<evidence type="ECO:0000259" key="1">
    <source>
        <dbReference type="Pfam" id="PF01368"/>
    </source>
</evidence>
<keyword evidence="4" id="KW-1185">Reference proteome</keyword>
<dbReference type="Pfam" id="PF02272">
    <property type="entry name" value="DHHA1"/>
    <property type="match status" value="1"/>
</dbReference>
<dbReference type="Proteomes" id="UP000516046">
    <property type="component" value="Chromosome"/>
</dbReference>
<sequence length="318" mass="34467">MMEVSLIEAATWLLQQQDIGILCHQSPDGDTLGSGSALCRALRSLGKRAQVLCSDPIGKRFAFLFEGLEEQQFEPKAIVAVDVADEQLLGSLQPVYGGKIQLCIDHHPSNTHYAERWFVNPQASAACEVMYSLIPLLGVKIDIAIASDLYTGIATDTGCFQYINVTPRTFRIAAELLELGVPAPKINHAMFATKSRERLQLEREALNTVEYFRNGEIAVITLTRKMVKESGAADEDTDGIASIPRCIEGVHVGVTIKEKADDLVKVSLRAPQPYNASEICAKFGGGGHPGAAGCAIHCGVKEAKKQLVAAISQYLEEI</sequence>
<dbReference type="GO" id="GO:0003676">
    <property type="term" value="F:nucleic acid binding"/>
    <property type="evidence" value="ECO:0007669"/>
    <property type="project" value="InterPro"/>
</dbReference>
<name>A0A7G9WH91_9FIRM</name>
<dbReference type="Gene3D" id="3.10.310.30">
    <property type="match status" value="1"/>
</dbReference>
<dbReference type="KEGG" id="caml:H6X83_14250"/>
<proteinExistence type="predicted"/>
<dbReference type="RefSeq" id="WP_212507118.1">
    <property type="nucleotide sequence ID" value="NZ_CP060696.1"/>
</dbReference>
<feature type="domain" description="DHHA1" evidence="2">
    <location>
        <begin position="229"/>
        <end position="317"/>
    </location>
</feature>
<dbReference type="InterPro" id="IPR038763">
    <property type="entry name" value="DHH_sf"/>
</dbReference>
<dbReference type="Pfam" id="PF01368">
    <property type="entry name" value="DHH"/>
    <property type="match status" value="1"/>
</dbReference>
<dbReference type="EMBL" id="CP060696">
    <property type="protein sequence ID" value="QNO18053.1"/>
    <property type="molecule type" value="Genomic_DNA"/>
</dbReference>
<dbReference type="SUPFAM" id="SSF64182">
    <property type="entry name" value="DHH phosphoesterases"/>
    <property type="match status" value="1"/>
</dbReference>
<dbReference type="InterPro" id="IPR051319">
    <property type="entry name" value="Oligoribo/pAp-PDE_c-di-AMP_PDE"/>
</dbReference>
<protein>
    <submittedName>
        <fullName evidence="3">Bifunctional oligoribonuclease/PAP phosphatase NrnA</fullName>
    </submittedName>
</protein>
<dbReference type="PANTHER" id="PTHR47618:SF1">
    <property type="entry name" value="BIFUNCTIONAL OLIGORIBONUCLEASE AND PAP PHOSPHATASE NRNA"/>
    <property type="match status" value="1"/>
</dbReference>
<accession>A0A7G9WH91</accession>
<feature type="domain" description="DDH" evidence="1">
    <location>
        <begin position="19"/>
        <end position="153"/>
    </location>
</feature>
<dbReference type="AlphaFoldDB" id="A0A7G9WH91"/>
<dbReference type="InterPro" id="IPR003156">
    <property type="entry name" value="DHHA1_dom"/>
</dbReference>
<dbReference type="PANTHER" id="PTHR47618">
    <property type="entry name" value="BIFUNCTIONAL OLIGORIBONUCLEASE AND PAP PHOSPHATASE NRNA"/>
    <property type="match status" value="1"/>
</dbReference>
<dbReference type="InterPro" id="IPR001667">
    <property type="entry name" value="DDH_dom"/>
</dbReference>
<reference evidence="3 4" key="1">
    <citation type="submission" date="2020-08" db="EMBL/GenBank/DDBJ databases">
        <authorList>
            <person name="Ren C."/>
            <person name="Gu Y."/>
            <person name="Xu Y."/>
        </authorList>
    </citation>
    <scope>NUCLEOTIDE SEQUENCE [LARGE SCALE GENOMIC DNA]</scope>
    <source>
        <strain evidence="3 4">LBM18003</strain>
    </source>
</reference>
<evidence type="ECO:0000313" key="4">
    <source>
        <dbReference type="Proteomes" id="UP000516046"/>
    </source>
</evidence>
<organism evidence="3 4">
    <name type="scientific">Caproicibacterium amylolyticum</name>
    <dbReference type="NCBI Taxonomy" id="2766537"/>
    <lineage>
        <taxon>Bacteria</taxon>
        <taxon>Bacillati</taxon>
        <taxon>Bacillota</taxon>
        <taxon>Clostridia</taxon>
        <taxon>Eubacteriales</taxon>
        <taxon>Oscillospiraceae</taxon>
        <taxon>Caproicibacterium</taxon>
    </lineage>
</organism>